<reference evidence="4 5" key="1">
    <citation type="submission" date="2022-10" db="EMBL/GenBank/DDBJ databases">
        <title>Roseococcus glaciei nov., sp. nov., isolated from glacier.</title>
        <authorList>
            <person name="Liu Q."/>
            <person name="Xin Y.-H."/>
        </authorList>
    </citation>
    <scope>NUCLEOTIDE SEQUENCE [LARGE SCALE GENOMIC DNA]</scope>
    <source>
        <strain evidence="4 5">MDT2-1-1</strain>
    </source>
</reference>
<evidence type="ECO:0000259" key="3">
    <source>
        <dbReference type="SMART" id="SM00829"/>
    </source>
</evidence>
<keyword evidence="2" id="KW-0560">Oxidoreductase</keyword>
<dbReference type="Pfam" id="PF08240">
    <property type="entry name" value="ADH_N"/>
    <property type="match status" value="1"/>
</dbReference>
<dbReference type="InterPro" id="IPR013154">
    <property type="entry name" value="ADH-like_N"/>
</dbReference>
<evidence type="ECO:0000313" key="5">
    <source>
        <dbReference type="Proteomes" id="UP001526430"/>
    </source>
</evidence>
<dbReference type="InterPro" id="IPR013149">
    <property type="entry name" value="ADH-like_C"/>
</dbReference>
<feature type="domain" description="Enoyl reductase (ER)" evidence="3">
    <location>
        <begin position="8"/>
        <end position="339"/>
    </location>
</feature>
<accession>A0ABT3P0R0</accession>
<dbReference type="Pfam" id="PF00107">
    <property type="entry name" value="ADH_zinc_N"/>
    <property type="match status" value="1"/>
</dbReference>
<dbReference type="SMART" id="SM00829">
    <property type="entry name" value="PKS_ER"/>
    <property type="match status" value="1"/>
</dbReference>
<dbReference type="InterPro" id="IPR020843">
    <property type="entry name" value="ER"/>
</dbReference>
<proteinExistence type="predicted"/>
<evidence type="ECO:0000256" key="2">
    <source>
        <dbReference type="ARBA" id="ARBA00023002"/>
    </source>
</evidence>
<dbReference type="Gene3D" id="3.90.180.10">
    <property type="entry name" value="Medium-chain alcohol dehydrogenases, catalytic domain"/>
    <property type="match status" value="1"/>
</dbReference>
<dbReference type="RefSeq" id="WP_301592194.1">
    <property type="nucleotide sequence ID" value="NZ_JAPFQI010000024.1"/>
</dbReference>
<evidence type="ECO:0000313" key="4">
    <source>
        <dbReference type="EMBL" id="MCW8087992.1"/>
    </source>
</evidence>
<dbReference type="PANTHER" id="PTHR48106">
    <property type="entry name" value="QUINONE OXIDOREDUCTASE PIG3-RELATED"/>
    <property type="match status" value="1"/>
</dbReference>
<gene>
    <name evidence="4" type="ORF">OF850_20520</name>
</gene>
<dbReference type="InterPro" id="IPR036291">
    <property type="entry name" value="NAD(P)-bd_dom_sf"/>
</dbReference>
<sequence length="341" mass="36111">MRALQLFADRDLRLRDDAPPPSAPGPGEVRLAMRAVALNHIDVWGWRGMAFAKRTLPISVGAEGVGVVESVGEGVSALRPGQRVVPYGGMVCGTCRACREGRENLCENVSGVRGFHFDGFAQGLVSLPARLCVPVPDGVSDEDAACAGITFGTVQHMLFDNARLEPGEVVLIHAAGSGIGSAAVRMAKAIGCTVIGTVGSEEKAGKARELGCDHVVNYNVDRFESVARRLTGKRGVDVVFEHVGAATWQGSLLSLRMGGRLVSCGSTSGVSAETNLMMLFQRQLRLIGSFGCNLRNVGEGLAKMAEGIRPVVDTVLPLERFGEGLARLESRNVFGKIIVTL</sequence>
<protein>
    <submittedName>
        <fullName evidence="4">Zinc-binding dehydrogenase</fullName>
    </submittedName>
</protein>
<dbReference type="SUPFAM" id="SSF51735">
    <property type="entry name" value="NAD(P)-binding Rossmann-fold domains"/>
    <property type="match status" value="1"/>
</dbReference>
<dbReference type="EMBL" id="JAPFQI010000024">
    <property type="protein sequence ID" value="MCW8087992.1"/>
    <property type="molecule type" value="Genomic_DNA"/>
</dbReference>
<evidence type="ECO:0000256" key="1">
    <source>
        <dbReference type="ARBA" id="ARBA00022857"/>
    </source>
</evidence>
<comment type="caution">
    <text evidence="4">The sequence shown here is derived from an EMBL/GenBank/DDBJ whole genome shotgun (WGS) entry which is preliminary data.</text>
</comment>
<organism evidence="4 5">
    <name type="scientific">Sabulicella glaciei</name>
    <dbReference type="NCBI Taxonomy" id="2984948"/>
    <lineage>
        <taxon>Bacteria</taxon>
        <taxon>Pseudomonadati</taxon>
        <taxon>Pseudomonadota</taxon>
        <taxon>Alphaproteobacteria</taxon>
        <taxon>Acetobacterales</taxon>
        <taxon>Acetobacteraceae</taxon>
        <taxon>Sabulicella</taxon>
    </lineage>
</organism>
<dbReference type="SUPFAM" id="SSF50129">
    <property type="entry name" value="GroES-like"/>
    <property type="match status" value="1"/>
</dbReference>
<dbReference type="Proteomes" id="UP001526430">
    <property type="component" value="Unassembled WGS sequence"/>
</dbReference>
<name>A0ABT3P0R0_9PROT</name>
<keyword evidence="1" id="KW-0521">NADP</keyword>
<dbReference type="InterPro" id="IPR011032">
    <property type="entry name" value="GroES-like_sf"/>
</dbReference>
<keyword evidence="5" id="KW-1185">Reference proteome</keyword>